<reference evidence="2" key="1">
    <citation type="journal article" date="2014" name="Int. J. Syst. Evol. Microbiol.">
        <title>Complete genome sequence of Corynebacterium casei LMG S-19264T (=DSM 44701T), isolated from a smear-ripened cheese.</title>
        <authorList>
            <consortium name="US DOE Joint Genome Institute (JGI-PGF)"/>
            <person name="Walter F."/>
            <person name="Albersmeier A."/>
            <person name="Kalinowski J."/>
            <person name="Ruckert C."/>
        </authorList>
    </citation>
    <scope>NUCLEOTIDE SEQUENCE</scope>
    <source>
        <strain evidence="2">JCM 3035</strain>
    </source>
</reference>
<organism evidence="2 3">
    <name type="scientific">Streptomyces flaveus</name>
    <dbReference type="NCBI Taxonomy" id="66370"/>
    <lineage>
        <taxon>Bacteria</taxon>
        <taxon>Bacillati</taxon>
        <taxon>Actinomycetota</taxon>
        <taxon>Actinomycetes</taxon>
        <taxon>Kitasatosporales</taxon>
        <taxon>Streptomycetaceae</taxon>
        <taxon>Streptomyces</taxon>
        <taxon>Streptomyces aurantiacus group</taxon>
    </lineage>
</organism>
<comment type="caution">
    <text evidence="2">The sequence shown here is derived from an EMBL/GenBank/DDBJ whole genome shotgun (WGS) entry which is preliminary data.</text>
</comment>
<dbReference type="AlphaFoldDB" id="A0A917RM31"/>
<feature type="region of interest" description="Disordered" evidence="1">
    <location>
        <begin position="42"/>
        <end position="70"/>
    </location>
</feature>
<dbReference type="EMBL" id="BMPQ01000047">
    <property type="protein sequence ID" value="GGL13531.1"/>
    <property type="molecule type" value="Genomic_DNA"/>
</dbReference>
<sequence>MQLDQVRPVHLLRHTGNPLRHEADSLNQLPHELVLLQYSHGDAPPTPVCPPTQTGAGGGQGAARKDMPAL</sequence>
<dbReference type="Proteomes" id="UP000637788">
    <property type="component" value="Unassembled WGS sequence"/>
</dbReference>
<proteinExistence type="predicted"/>
<protein>
    <submittedName>
        <fullName evidence="2">Uncharacterized protein</fullName>
    </submittedName>
</protein>
<gene>
    <name evidence="2" type="ORF">GCM10010094_88010</name>
</gene>
<evidence type="ECO:0000256" key="1">
    <source>
        <dbReference type="SAM" id="MobiDB-lite"/>
    </source>
</evidence>
<accession>A0A917RM31</accession>
<keyword evidence="3" id="KW-1185">Reference proteome</keyword>
<evidence type="ECO:0000313" key="2">
    <source>
        <dbReference type="EMBL" id="GGL13531.1"/>
    </source>
</evidence>
<reference evidence="2" key="2">
    <citation type="submission" date="2020-09" db="EMBL/GenBank/DDBJ databases">
        <authorList>
            <person name="Sun Q."/>
            <person name="Ohkuma M."/>
        </authorList>
    </citation>
    <scope>NUCLEOTIDE SEQUENCE</scope>
    <source>
        <strain evidence="2">JCM 3035</strain>
    </source>
</reference>
<name>A0A917RM31_9ACTN</name>
<evidence type="ECO:0000313" key="3">
    <source>
        <dbReference type="Proteomes" id="UP000637788"/>
    </source>
</evidence>